<feature type="transmembrane region" description="Helical" evidence="7">
    <location>
        <begin position="145"/>
        <end position="169"/>
    </location>
</feature>
<proteinExistence type="inferred from homology"/>
<feature type="transmembrane region" description="Helical" evidence="7">
    <location>
        <begin position="220"/>
        <end position="240"/>
    </location>
</feature>
<dbReference type="Pfam" id="PF13244">
    <property type="entry name" value="MbhD"/>
    <property type="match status" value="1"/>
</dbReference>
<feature type="transmembrane region" description="Helical" evidence="7">
    <location>
        <begin position="286"/>
        <end position="307"/>
    </location>
</feature>
<feature type="transmembrane region" description="Helical" evidence="7">
    <location>
        <begin position="6"/>
        <end position="24"/>
    </location>
</feature>
<reference evidence="10 11" key="1">
    <citation type="submission" date="2017-03" db="EMBL/GenBank/DDBJ databases">
        <title>Complete genome sequence of Candidatus 'Thiodictyon syntrophicum' sp. nov. strain Cad16T, a photolithoautotroph purple sulfur bacterium isolated from an alpine meromictic lake.</title>
        <authorList>
            <person name="Luedin S.M."/>
            <person name="Pothier J.F."/>
            <person name="Danza F."/>
            <person name="Storelli N."/>
            <person name="Wittwer M."/>
            <person name="Tonolla M."/>
        </authorList>
    </citation>
    <scope>NUCLEOTIDE SEQUENCE [LARGE SCALE GENOMIC DNA]</scope>
    <source>
        <strain evidence="10 11">Cad16T</strain>
    </source>
</reference>
<dbReference type="PANTHER" id="PTHR33932:SF4">
    <property type="entry name" value="NA(+)_H(+) ANTIPORTER SUBUNIT B"/>
    <property type="match status" value="1"/>
</dbReference>
<feature type="transmembrane region" description="Helical" evidence="7">
    <location>
        <begin position="190"/>
        <end position="214"/>
    </location>
</feature>
<comment type="similarity">
    <text evidence="2">Belongs to the CPA3 antiporters (TC 2.A.63) subunit B family.</text>
</comment>
<dbReference type="EMBL" id="CP020370">
    <property type="protein sequence ID" value="AUB84834.1"/>
    <property type="molecule type" value="Genomic_DNA"/>
</dbReference>
<evidence type="ECO:0000256" key="5">
    <source>
        <dbReference type="ARBA" id="ARBA00022989"/>
    </source>
</evidence>
<feature type="transmembrane region" description="Helical" evidence="7">
    <location>
        <begin position="29"/>
        <end position="47"/>
    </location>
</feature>
<feature type="transmembrane region" description="Helical" evidence="7">
    <location>
        <begin position="92"/>
        <end position="114"/>
    </location>
</feature>
<evidence type="ECO:0000256" key="1">
    <source>
        <dbReference type="ARBA" id="ARBA00004651"/>
    </source>
</evidence>
<gene>
    <name evidence="10" type="ORF">THSYN_18330</name>
</gene>
<name>A0A2K8UGX4_9GAMM</name>
<dbReference type="OrthoDB" id="4962908at2"/>
<evidence type="ECO:0000256" key="2">
    <source>
        <dbReference type="ARBA" id="ARBA00009425"/>
    </source>
</evidence>
<comment type="subcellular location">
    <subcellularLocation>
        <location evidence="1">Cell membrane</location>
        <topology evidence="1">Multi-pass membrane protein</topology>
    </subcellularLocation>
</comment>
<dbReference type="PANTHER" id="PTHR33932">
    <property type="entry name" value="NA(+)/H(+) ANTIPORTER SUBUNIT B"/>
    <property type="match status" value="1"/>
</dbReference>
<dbReference type="GO" id="GO:0005886">
    <property type="term" value="C:plasma membrane"/>
    <property type="evidence" value="ECO:0007669"/>
    <property type="project" value="UniProtKB-SubCell"/>
</dbReference>
<dbReference type="AlphaFoldDB" id="A0A2K8UGX4"/>
<sequence>MSLGLVADSFLALLILGLAVWTIAVRGTYAAVVGFVAYGLLVALIWVRLAAVDVALTEAALGSGLMGLLLLRAVACLPPDAPAPASGRVGRVALRVVVGVLCAGLTAVLAAVVLQLPEPAPSLAAAAAQALPTTGLGNPVTGVLIAYRAIDTLLEAVVLVLALIGLWSLAADGAWGGRPGALRTREPGAALVLLAQLLPPVGILVGIHLFWTGANHPGGAFQGGAVLAAMWAIVLVAGLAAAPRVDGRRLRLVLVVGPALFFAIGLAGIWWADAFLGYPADWAKPLILVIEAALTLSIAAALGLLLAGPPASEPGPGGQA</sequence>
<dbReference type="InterPro" id="IPR025383">
    <property type="entry name" value="MrpA_C/MbhD"/>
</dbReference>
<dbReference type="Pfam" id="PF04039">
    <property type="entry name" value="MnhB"/>
    <property type="match status" value="1"/>
</dbReference>
<evidence type="ECO:0000259" key="9">
    <source>
        <dbReference type="Pfam" id="PF13244"/>
    </source>
</evidence>
<evidence type="ECO:0000313" key="11">
    <source>
        <dbReference type="Proteomes" id="UP000232638"/>
    </source>
</evidence>
<evidence type="ECO:0000256" key="3">
    <source>
        <dbReference type="ARBA" id="ARBA00022475"/>
    </source>
</evidence>
<feature type="domain" description="MrpA C-terminal/MbhD" evidence="9">
    <location>
        <begin position="13"/>
        <end position="78"/>
    </location>
</feature>
<evidence type="ECO:0000256" key="4">
    <source>
        <dbReference type="ARBA" id="ARBA00022692"/>
    </source>
</evidence>
<dbReference type="KEGG" id="tsy:THSYN_18330"/>
<dbReference type="InterPro" id="IPR050622">
    <property type="entry name" value="CPA3_antiporter_subunitB"/>
</dbReference>
<feature type="transmembrane region" description="Helical" evidence="7">
    <location>
        <begin position="59"/>
        <end position="80"/>
    </location>
</feature>
<dbReference type="Proteomes" id="UP000232638">
    <property type="component" value="Chromosome"/>
</dbReference>
<keyword evidence="5 7" id="KW-1133">Transmembrane helix</keyword>
<evidence type="ECO:0000259" key="8">
    <source>
        <dbReference type="Pfam" id="PF04039"/>
    </source>
</evidence>
<evidence type="ECO:0000256" key="6">
    <source>
        <dbReference type="ARBA" id="ARBA00023136"/>
    </source>
</evidence>
<feature type="domain" description="Na+/H+ antiporter MnhB subunit-related protein" evidence="8">
    <location>
        <begin position="193"/>
        <end position="295"/>
    </location>
</feature>
<accession>A0A2K8UGX4</accession>
<evidence type="ECO:0000256" key="7">
    <source>
        <dbReference type="SAM" id="Phobius"/>
    </source>
</evidence>
<keyword evidence="6 7" id="KW-0472">Membrane</keyword>
<dbReference type="InterPro" id="IPR007182">
    <property type="entry name" value="MnhB"/>
</dbReference>
<keyword evidence="3" id="KW-1003">Cell membrane</keyword>
<keyword evidence="4 7" id="KW-0812">Transmembrane</keyword>
<keyword evidence="11" id="KW-1185">Reference proteome</keyword>
<protein>
    <submittedName>
        <fullName evidence="10">Sodium:proton antiporter</fullName>
    </submittedName>
</protein>
<evidence type="ECO:0000313" key="10">
    <source>
        <dbReference type="EMBL" id="AUB84834.1"/>
    </source>
</evidence>
<feature type="transmembrane region" description="Helical" evidence="7">
    <location>
        <begin position="252"/>
        <end position="271"/>
    </location>
</feature>
<organism evidence="10 11">
    <name type="scientific">Candidatus Thiodictyon syntrophicum</name>
    <dbReference type="NCBI Taxonomy" id="1166950"/>
    <lineage>
        <taxon>Bacteria</taxon>
        <taxon>Pseudomonadati</taxon>
        <taxon>Pseudomonadota</taxon>
        <taxon>Gammaproteobacteria</taxon>
        <taxon>Chromatiales</taxon>
        <taxon>Chromatiaceae</taxon>
        <taxon>Thiodictyon</taxon>
    </lineage>
</organism>